<dbReference type="Gene3D" id="3.40.250.10">
    <property type="entry name" value="Rhodanese-like domain"/>
    <property type="match status" value="2"/>
</dbReference>
<dbReference type="EMBL" id="CP053069">
    <property type="protein sequence ID" value="QJR12776.1"/>
    <property type="molecule type" value="Genomic_DNA"/>
</dbReference>
<keyword evidence="5" id="KW-1185">Reference proteome</keyword>
<dbReference type="InterPro" id="IPR045078">
    <property type="entry name" value="TST/MPST-like"/>
</dbReference>
<dbReference type="PANTHER" id="PTHR11364:SF27">
    <property type="entry name" value="SULFURTRANSFERASE"/>
    <property type="match status" value="1"/>
</dbReference>
<dbReference type="Pfam" id="PF00581">
    <property type="entry name" value="Rhodanese"/>
    <property type="match status" value="2"/>
</dbReference>
<dbReference type="PROSITE" id="PS50206">
    <property type="entry name" value="RHODANESE_3"/>
    <property type="match status" value="2"/>
</dbReference>
<proteinExistence type="predicted"/>
<feature type="domain" description="Rhodanese" evidence="3">
    <location>
        <begin position="166"/>
        <end position="272"/>
    </location>
</feature>
<dbReference type="InterPro" id="IPR036873">
    <property type="entry name" value="Rhodanese-like_dom_sf"/>
</dbReference>
<evidence type="ECO:0000256" key="1">
    <source>
        <dbReference type="ARBA" id="ARBA00022679"/>
    </source>
</evidence>
<dbReference type="AlphaFoldDB" id="A0A6M4GZV1"/>
<dbReference type="GO" id="GO:0004792">
    <property type="term" value="F:thiosulfate-cyanide sulfurtransferase activity"/>
    <property type="evidence" value="ECO:0007669"/>
    <property type="project" value="UniProtKB-EC"/>
</dbReference>
<evidence type="ECO:0000259" key="3">
    <source>
        <dbReference type="PROSITE" id="PS50206"/>
    </source>
</evidence>
<dbReference type="EC" id="2.8.1.1" evidence="4"/>
<accession>A0A6M4GZV1</accession>
<protein>
    <submittedName>
        <fullName evidence="4">Thiosulfate sulfurtransferase SseB</fullName>
        <ecNumber evidence="4">2.8.1.1</ecNumber>
    </submittedName>
</protein>
<gene>
    <name evidence="4" type="primary">sseB</name>
    <name evidence="4" type="ORF">DSM104443_03869</name>
</gene>
<dbReference type="PANTHER" id="PTHR11364">
    <property type="entry name" value="THIOSULFATE SULFERTANSFERASE"/>
    <property type="match status" value="1"/>
</dbReference>
<dbReference type="SUPFAM" id="SSF52821">
    <property type="entry name" value="Rhodanese/Cell cycle control phosphatase"/>
    <property type="match status" value="2"/>
</dbReference>
<dbReference type="KEGG" id="uru:DSM104443_03869"/>
<dbReference type="CDD" id="cd01449">
    <property type="entry name" value="TST_Repeat_2"/>
    <property type="match status" value="1"/>
</dbReference>
<sequence>MSTRLLVSTQELTRNLDNPNWVVIDVRHDLMKPDYGVKSYMEGHIPDAHFVSVDKDLAGAHTGTNGRHPLPDIDTFSRKMGRCGVTSERTVVAYDDMGGNWAVRLWWLLRWLGHEKVVLLDGDFRKWKKELRPMPKDPPPPRSGKFVPRPLLGATVDTPFVDYFRKRPDGALIDARAPDRFSGQTEPVDPVAGRVPGAINRFWQTNLEPDGTWKSPEQLRKEFEAIIGSTKPEQTVHMCGSGVTACHNIFAMELAGLGGSRLYPGSWSEWCSDKTRAVATGSYHR</sequence>
<keyword evidence="1 4" id="KW-0808">Transferase</keyword>
<dbReference type="InterPro" id="IPR001763">
    <property type="entry name" value="Rhodanese-like_dom"/>
</dbReference>
<reference evidence="4 5" key="1">
    <citation type="submission" date="2020-04" db="EMBL/GenBank/DDBJ databases">
        <title>Usitatibacter rugosus gen. nov., sp. nov. and Usitatibacter palustris sp. nov., novel members of Usitatibacteraceae fam. nov. within the order Nitrosomonadales isolated from soil.</title>
        <authorList>
            <person name="Huber K.J."/>
            <person name="Neumann-Schaal M."/>
            <person name="Geppert A."/>
            <person name="Luckner M."/>
            <person name="Wanner G."/>
            <person name="Overmann J."/>
        </authorList>
    </citation>
    <scope>NUCLEOTIDE SEQUENCE [LARGE SCALE GENOMIC DNA]</scope>
    <source>
        <strain evidence="4 5">0125_3</strain>
    </source>
</reference>
<name>A0A6M4GZV1_9PROT</name>
<dbReference type="RefSeq" id="WP_171095273.1">
    <property type="nucleotide sequence ID" value="NZ_CP053069.1"/>
</dbReference>
<evidence type="ECO:0000313" key="5">
    <source>
        <dbReference type="Proteomes" id="UP000501534"/>
    </source>
</evidence>
<organism evidence="4 5">
    <name type="scientific">Usitatibacter rugosus</name>
    <dbReference type="NCBI Taxonomy" id="2732067"/>
    <lineage>
        <taxon>Bacteria</taxon>
        <taxon>Pseudomonadati</taxon>
        <taxon>Pseudomonadota</taxon>
        <taxon>Betaproteobacteria</taxon>
        <taxon>Nitrosomonadales</taxon>
        <taxon>Usitatibacteraceae</taxon>
        <taxon>Usitatibacter</taxon>
    </lineage>
</organism>
<feature type="domain" description="Rhodanese" evidence="3">
    <location>
        <begin position="17"/>
        <end position="136"/>
    </location>
</feature>
<evidence type="ECO:0000313" key="4">
    <source>
        <dbReference type="EMBL" id="QJR12776.1"/>
    </source>
</evidence>
<dbReference type="Proteomes" id="UP000501534">
    <property type="component" value="Chromosome"/>
</dbReference>
<evidence type="ECO:0000256" key="2">
    <source>
        <dbReference type="ARBA" id="ARBA00022737"/>
    </source>
</evidence>
<keyword evidence="2" id="KW-0677">Repeat</keyword>
<dbReference type="CDD" id="cd01448">
    <property type="entry name" value="TST_Repeat_1"/>
    <property type="match status" value="1"/>
</dbReference>
<dbReference type="SMART" id="SM00450">
    <property type="entry name" value="RHOD"/>
    <property type="match status" value="2"/>
</dbReference>